<evidence type="ECO:0000256" key="2">
    <source>
        <dbReference type="ARBA" id="ARBA00022490"/>
    </source>
</evidence>
<feature type="binding site" evidence="5">
    <location>
        <begin position="76"/>
        <end position="77"/>
    </location>
    <ligand>
        <name>substrate</name>
    </ligand>
</feature>
<evidence type="ECO:0000256" key="3">
    <source>
        <dbReference type="ARBA" id="ARBA00022756"/>
    </source>
</evidence>
<keyword evidence="1 5" id="KW-0719">Serine esterase</keyword>
<dbReference type="Pfam" id="PF00561">
    <property type="entry name" value="Abhydrolase_1"/>
    <property type="match status" value="1"/>
</dbReference>
<feature type="active site" description="Nucleophile" evidence="5">
    <location>
        <position position="76"/>
    </location>
</feature>
<dbReference type="EC" id="3.1.1.85" evidence="5"/>
<dbReference type="NCBIfam" id="TIGR01738">
    <property type="entry name" value="bioH"/>
    <property type="match status" value="1"/>
</dbReference>
<feature type="binding site" evidence="5">
    <location>
        <position position="229"/>
    </location>
    <ligand>
        <name>substrate</name>
    </ligand>
</feature>
<evidence type="ECO:0000256" key="5">
    <source>
        <dbReference type="HAMAP-Rule" id="MF_01260"/>
    </source>
</evidence>
<dbReference type="InterPro" id="IPR050266">
    <property type="entry name" value="AB_hydrolase_sf"/>
</dbReference>
<dbReference type="SUPFAM" id="SSF53474">
    <property type="entry name" value="alpha/beta-Hydrolases"/>
    <property type="match status" value="1"/>
</dbReference>
<dbReference type="InterPro" id="IPR000073">
    <property type="entry name" value="AB_hydrolase_1"/>
</dbReference>
<evidence type="ECO:0000259" key="6">
    <source>
        <dbReference type="Pfam" id="PF00561"/>
    </source>
</evidence>
<dbReference type="PANTHER" id="PTHR43798:SF31">
    <property type="entry name" value="AB HYDROLASE SUPERFAMILY PROTEIN YCLE"/>
    <property type="match status" value="1"/>
</dbReference>
<comment type="subcellular location">
    <subcellularLocation>
        <location evidence="5">Cytoplasm</location>
    </subcellularLocation>
</comment>
<protein>
    <recommendedName>
        <fullName evidence="5">Pimeloyl-[acyl-carrier protein] methyl ester esterase</fullName>
        <ecNumber evidence="5">3.1.1.85</ecNumber>
    </recommendedName>
    <alternativeName>
        <fullName evidence="5">Biotin synthesis protein BioH</fullName>
    </alternativeName>
    <alternativeName>
        <fullName evidence="5">Carboxylesterase BioH</fullName>
    </alternativeName>
</protein>
<dbReference type="Gene3D" id="3.40.50.1820">
    <property type="entry name" value="alpha/beta hydrolase"/>
    <property type="match status" value="1"/>
</dbReference>
<evidence type="ECO:0000313" key="7">
    <source>
        <dbReference type="EMBL" id="CAH0534647.1"/>
    </source>
</evidence>
<evidence type="ECO:0000313" key="8">
    <source>
        <dbReference type="Proteomes" id="UP000838672"/>
    </source>
</evidence>
<feature type="active site" evidence="5">
    <location>
        <position position="229"/>
    </location>
</feature>
<organism evidence="7 8">
    <name type="scientific">Vibrio stylophorae</name>
    <dbReference type="NCBI Taxonomy" id="659351"/>
    <lineage>
        <taxon>Bacteria</taxon>
        <taxon>Pseudomonadati</taxon>
        <taxon>Pseudomonadota</taxon>
        <taxon>Gammaproteobacteria</taxon>
        <taxon>Vibrionales</taxon>
        <taxon>Vibrionaceae</taxon>
        <taxon>Vibrio</taxon>
    </lineage>
</organism>
<dbReference type="RefSeq" id="WP_237467607.1">
    <property type="nucleotide sequence ID" value="NZ_CAKLDI010000001.1"/>
</dbReference>
<accession>A0ABN8DV43</accession>
<dbReference type="PANTHER" id="PTHR43798">
    <property type="entry name" value="MONOACYLGLYCEROL LIPASE"/>
    <property type="match status" value="1"/>
</dbReference>
<dbReference type="HAMAP" id="MF_01260">
    <property type="entry name" value="Carboxylester"/>
    <property type="match status" value="1"/>
</dbReference>
<comment type="pathway">
    <text evidence="5">Cofactor biosynthesis; biotin biosynthesis.</text>
</comment>
<comment type="similarity">
    <text evidence="5">Belongs to the AB hydrolase superfamily. Carboxylesterase BioH family.</text>
</comment>
<dbReference type="InterPro" id="IPR010076">
    <property type="entry name" value="BioH"/>
</dbReference>
<dbReference type="InterPro" id="IPR029058">
    <property type="entry name" value="AB_hydrolase_fold"/>
</dbReference>
<evidence type="ECO:0000256" key="1">
    <source>
        <dbReference type="ARBA" id="ARBA00022487"/>
    </source>
</evidence>
<comment type="subunit">
    <text evidence="5">Monomer.</text>
</comment>
<keyword evidence="4 5" id="KW-0378">Hydrolase</keyword>
<gene>
    <name evidence="5 7" type="primary">bioH</name>
    <name evidence="7" type="ORF">VST7929_02597</name>
</gene>
<proteinExistence type="inferred from homology"/>
<name>A0ABN8DV43_9VIBR</name>
<feature type="domain" description="AB hydrolase-1" evidence="6">
    <location>
        <begin position="8"/>
        <end position="235"/>
    </location>
</feature>
<comment type="function">
    <text evidence="5">The physiological role of BioH is to remove the methyl group introduced by BioC when the pimeloyl moiety is complete. It allows to synthesize pimeloyl-ACP via the fatty acid synthetic pathway through the hydrolysis of the ester bonds of pimeloyl-ACP esters.</text>
</comment>
<feature type="binding site" evidence="5">
    <location>
        <begin position="137"/>
        <end position="141"/>
    </location>
    <ligand>
        <name>substrate</name>
    </ligand>
</feature>
<dbReference type="Proteomes" id="UP000838672">
    <property type="component" value="Unassembled WGS sequence"/>
</dbReference>
<evidence type="ECO:0000256" key="4">
    <source>
        <dbReference type="ARBA" id="ARBA00022801"/>
    </source>
</evidence>
<feature type="active site" evidence="5">
    <location>
        <position position="201"/>
    </location>
</feature>
<dbReference type="EMBL" id="CAKLDI010000001">
    <property type="protein sequence ID" value="CAH0534647.1"/>
    <property type="molecule type" value="Genomic_DNA"/>
</dbReference>
<keyword evidence="2 5" id="KW-0963">Cytoplasm</keyword>
<comment type="catalytic activity">
    <reaction evidence="5">
        <text>6-carboxyhexanoyl-[ACP] methyl ester + H2O = 6-carboxyhexanoyl-[ACP] + methanol + H(+)</text>
        <dbReference type="Rhea" id="RHEA:42700"/>
        <dbReference type="Rhea" id="RHEA-COMP:9955"/>
        <dbReference type="Rhea" id="RHEA-COMP:10186"/>
        <dbReference type="ChEBI" id="CHEBI:15377"/>
        <dbReference type="ChEBI" id="CHEBI:15378"/>
        <dbReference type="ChEBI" id="CHEBI:17790"/>
        <dbReference type="ChEBI" id="CHEBI:78846"/>
        <dbReference type="ChEBI" id="CHEBI:82735"/>
        <dbReference type="EC" id="3.1.1.85"/>
    </reaction>
</comment>
<dbReference type="GO" id="GO:0090499">
    <property type="term" value="F:pimelyl-[acyl-carrier protein] methyl ester esterase activity"/>
    <property type="evidence" value="ECO:0007669"/>
    <property type="project" value="UniProtKB-EC"/>
</dbReference>
<feature type="binding site" evidence="5">
    <location>
        <position position="16"/>
    </location>
    <ligand>
        <name>substrate</name>
    </ligand>
</feature>
<keyword evidence="8" id="KW-1185">Reference proteome</keyword>
<keyword evidence="3 5" id="KW-0093">Biotin biosynthesis</keyword>
<reference evidence="7" key="1">
    <citation type="submission" date="2021-11" db="EMBL/GenBank/DDBJ databases">
        <authorList>
            <person name="Rodrigo-Torres L."/>
            <person name="Arahal R. D."/>
            <person name="Lucena T."/>
        </authorList>
    </citation>
    <scope>NUCLEOTIDE SEQUENCE</scope>
    <source>
        <strain evidence="7">CECT 7929</strain>
    </source>
</reference>
<sequence length="249" mass="27276">MAQSNPRPALVLIHGWGLDSQVWRPLLPLLESHFDVQCLDLPGYGQHQQVSADNLLDLASHLLKLSPSAAYWLGWSLGGLVATQAALLEPTRCLGLITVAHSPRFTANDDWQGVAPSILAQFIADLEHNPSATLARFVGLQALGSLTARQDVKQLRAAIQNQTMPDHQALTLGLELLARCDLRSQLAQLQPPWLRLYGQHDTLVPACSVVATDQLAPQSQRQVFAHASHAPFISEAEAFVKQLKQFVNE</sequence>
<comment type="caution">
    <text evidence="7">The sequence shown here is derived from an EMBL/GenBank/DDBJ whole genome shotgun (WGS) entry which is preliminary data.</text>
</comment>